<comment type="subcellular location">
    <subcellularLocation>
        <location evidence="1">Cell membrane</location>
        <topology evidence="1">Multi-pass membrane protein</topology>
    </subcellularLocation>
</comment>
<organism evidence="9 10">
    <name type="scientific">Spirosoma endbachense</name>
    <dbReference type="NCBI Taxonomy" id="2666025"/>
    <lineage>
        <taxon>Bacteria</taxon>
        <taxon>Pseudomonadati</taxon>
        <taxon>Bacteroidota</taxon>
        <taxon>Cytophagia</taxon>
        <taxon>Cytophagales</taxon>
        <taxon>Cytophagaceae</taxon>
        <taxon>Spirosoma</taxon>
    </lineage>
</organism>
<name>A0A6P1VYA8_9BACT</name>
<dbReference type="InterPro" id="IPR003838">
    <property type="entry name" value="ABC3_permease_C"/>
</dbReference>
<proteinExistence type="predicted"/>
<evidence type="ECO:0000256" key="2">
    <source>
        <dbReference type="ARBA" id="ARBA00022475"/>
    </source>
</evidence>
<evidence type="ECO:0000256" key="5">
    <source>
        <dbReference type="ARBA" id="ARBA00023136"/>
    </source>
</evidence>
<feature type="domain" description="ABC3 transporter permease C-terminal" evidence="7">
    <location>
        <begin position="289"/>
        <end position="404"/>
    </location>
</feature>
<evidence type="ECO:0000256" key="4">
    <source>
        <dbReference type="ARBA" id="ARBA00022989"/>
    </source>
</evidence>
<dbReference type="PANTHER" id="PTHR30572">
    <property type="entry name" value="MEMBRANE COMPONENT OF TRANSPORTER-RELATED"/>
    <property type="match status" value="1"/>
</dbReference>
<evidence type="ECO:0000259" key="8">
    <source>
        <dbReference type="Pfam" id="PF12704"/>
    </source>
</evidence>
<dbReference type="EMBL" id="CP045997">
    <property type="protein sequence ID" value="QHV96699.1"/>
    <property type="molecule type" value="Genomic_DNA"/>
</dbReference>
<feature type="transmembrane region" description="Helical" evidence="6">
    <location>
        <begin position="21"/>
        <end position="43"/>
    </location>
</feature>
<reference evidence="9 10" key="1">
    <citation type="submission" date="2019-11" db="EMBL/GenBank/DDBJ databases">
        <title>Spirosoma endbachense sp. nov., isolated from a natural salt meadow.</title>
        <authorList>
            <person name="Rojas J."/>
            <person name="Ambika Manirajan B."/>
            <person name="Ratering S."/>
            <person name="Suarez C."/>
            <person name="Geissler-Plaum R."/>
            <person name="Schnell S."/>
        </authorList>
    </citation>
    <scope>NUCLEOTIDE SEQUENCE [LARGE SCALE GENOMIC DNA]</scope>
    <source>
        <strain evidence="9 10">I-24</strain>
    </source>
</reference>
<dbReference type="PROSITE" id="PS51257">
    <property type="entry name" value="PROKAR_LIPOPROTEIN"/>
    <property type="match status" value="1"/>
</dbReference>
<feature type="transmembrane region" description="Helical" evidence="6">
    <location>
        <begin position="754"/>
        <end position="772"/>
    </location>
</feature>
<dbReference type="Pfam" id="PF02687">
    <property type="entry name" value="FtsX"/>
    <property type="match status" value="2"/>
</dbReference>
<keyword evidence="5 6" id="KW-0472">Membrane</keyword>
<evidence type="ECO:0000256" key="6">
    <source>
        <dbReference type="SAM" id="Phobius"/>
    </source>
</evidence>
<feature type="domain" description="MacB-like periplasmic core" evidence="8">
    <location>
        <begin position="20"/>
        <end position="242"/>
    </location>
</feature>
<evidence type="ECO:0000256" key="1">
    <source>
        <dbReference type="ARBA" id="ARBA00004651"/>
    </source>
</evidence>
<feature type="transmembrane region" description="Helical" evidence="6">
    <location>
        <begin position="662"/>
        <end position="691"/>
    </location>
</feature>
<feature type="transmembrane region" description="Helical" evidence="6">
    <location>
        <begin position="283"/>
        <end position="311"/>
    </location>
</feature>
<dbReference type="InterPro" id="IPR050250">
    <property type="entry name" value="Macrolide_Exporter_MacB"/>
</dbReference>
<feature type="transmembrane region" description="Helical" evidence="6">
    <location>
        <begin position="719"/>
        <end position="742"/>
    </location>
</feature>
<keyword evidence="4 6" id="KW-1133">Transmembrane helix</keyword>
<dbReference type="GO" id="GO:0005886">
    <property type="term" value="C:plasma membrane"/>
    <property type="evidence" value="ECO:0007669"/>
    <property type="project" value="UniProtKB-SubCell"/>
</dbReference>
<feature type="transmembrane region" description="Helical" evidence="6">
    <location>
        <begin position="425"/>
        <end position="447"/>
    </location>
</feature>
<dbReference type="GO" id="GO:0022857">
    <property type="term" value="F:transmembrane transporter activity"/>
    <property type="evidence" value="ECO:0007669"/>
    <property type="project" value="TreeGrafter"/>
</dbReference>
<evidence type="ECO:0000259" key="7">
    <source>
        <dbReference type="Pfam" id="PF02687"/>
    </source>
</evidence>
<dbReference type="PANTHER" id="PTHR30572:SF18">
    <property type="entry name" value="ABC-TYPE MACROLIDE FAMILY EXPORT SYSTEM PERMEASE COMPONENT 2"/>
    <property type="match status" value="1"/>
</dbReference>
<keyword evidence="10" id="KW-1185">Reference proteome</keyword>
<evidence type="ECO:0000313" key="10">
    <source>
        <dbReference type="Proteomes" id="UP000464577"/>
    </source>
</evidence>
<dbReference type="Proteomes" id="UP000464577">
    <property type="component" value="Chromosome"/>
</dbReference>
<evidence type="ECO:0000256" key="3">
    <source>
        <dbReference type="ARBA" id="ARBA00022692"/>
    </source>
</evidence>
<keyword evidence="2" id="KW-1003">Cell membrane</keyword>
<gene>
    <name evidence="9" type="ORF">GJR95_17530</name>
</gene>
<feature type="domain" description="ABC3 transporter permease C-terminal" evidence="7">
    <location>
        <begin position="669"/>
        <end position="782"/>
    </location>
</feature>
<keyword evidence="3 6" id="KW-0812">Transmembrane</keyword>
<dbReference type="KEGG" id="senf:GJR95_17530"/>
<evidence type="ECO:0000313" key="9">
    <source>
        <dbReference type="EMBL" id="QHV96699.1"/>
    </source>
</evidence>
<accession>A0A6P1VYA8</accession>
<dbReference type="AlphaFoldDB" id="A0A6P1VYA8"/>
<dbReference type="Pfam" id="PF12704">
    <property type="entry name" value="MacB_PCD"/>
    <property type="match status" value="1"/>
</dbReference>
<feature type="transmembrane region" description="Helical" evidence="6">
    <location>
        <begin position="380"/>
        <end position="405"/>
    </location>
</feature>
<dbReference type="RefSeq" id="WP_162387109.1">
    <property type="nucleotide sequence ID" value="NZ_CP045997.1"/>
</dbReference>
<protein>
    <submittedName>
        <fullName evidence="9">FtsX-like permease family protein</fullName>
    </submittedName>
</protein>
<dbReference type="InterPro" id="IPR025857">
    <property type="entry name" value="MacB_PCD"/>
</dbReference>
<feature type="transmembrane region" description="Helical" evidence="6">
    <location>
        <begin position="332"/>
        <end position="352"/>
    </location>
</feature>
<sequence>MFRSFIITAIRQLQKNRLYTTINLIGLAVGVACCLLIFVLVRYETSFDAYHSKVDRIYRVNLNQQTPQGQQFNGCNYSPLAQAIRQDVTGLEQATGVYCLQRYQFAKDHNLFEDQYAFFADPHYFDVFDGIWLAGNKERALATPNSVVVTDAFANKFLGGLDQALGSTFTLENKLPLTVNGIVQAPPSNTDQPYSLLISYASLARFLPESVNNWKTVGTGATYVVFDKETRKDRINAQLEQLIQKYLPKEVAKNTAFHLLALKDNHDRNYDYTSFTYDFPVPVMIILAIIAGLVAFIACINFINLATAQALKRAKEVGIRKSMGSSRFQLMMQYLSEAFVVTGLAVMTGLFLTKIGIGELNKLYGGEYLQFSQLTQPPSLLFIGLVILVITLLAGFYPAFVLSGYKPVLALKSQTYSGTAKGLSLRRALVVTQFIGAQLLIIVTLIMTNQVNSFKERPLDYDPKTIVLIPALRGNEAGQHERLRQALQNVSGLLSYSFGNLGNETGAFYTNPQQKHSSIISYADTSYIHAFQTRLLAGKNLSATGSQSPAQVLVNESLIKSLGITNPASAIGVTYTLNDQLVTIGGVMKDSYTQPMSNRVDPITILYKPEKFTGLALAISTGGTAQTLQGIEAAWKQAYPTYLCKYQFMDESINRSYGEYNLIFSVLSVASFLAILIGCLGLYGLVSFMAIQRTKEIGIRKVLGATVPNVMLLFTKESVILIIIAFVIAAPLAHFLGVALLMEFPERVSPGIPLFLSGFLISLLICLLTVGYRSYQAATQNPVESLRSDD</sequence>